<protein>
    <submittedName>
        <fullName evidence="2">Uncharacterized protein</fullName>
    </submittedName>
</protein>
<feature type="region of interest" description="Disordered" evidence="1">
    <location>
        <begin position="701"/>
        <end position="720"/>
    </location>
</feature>
<name>A0A847UF05_HALAR</name>
<organism evidence="2 3">
    <name type="scientific">Haloarcula argentinensis</name>
    <dbReference type="NCBI Taxonomy" id="43776"/>
    <lineage>
        <taxon>Archaea</taxon>
        <taxon>Methanobacteriati</taxon>
        <taxon>Methanobacteriota</taxon>
        <taxon>Stenosarchaea group</taxon>
        <taxon>Halobacteria</taxon>
        <taxon>Halobacteriales</taxon>
        <taxon>Haloarculaceae</taxon>
        <taxon>Haloarcula</taxon>
    </lineage>
</organism>
<dbReference type="Gene3D" id="1.20.58.60">
    <property type="match status" value="1"/>
</dbReference>
<reference evidence="2" key="1">
    <citation type="submission" date="2019-12" db="EMBL/GenBank/DDBJ databases">
        <title>Whole genome sequencing of Haloarcula argentinensis strain pws5.</title>
        <authorList>
            <person name="Verma D.K."/>
            <person name="Gopal K."/>
            <person name="Prasad E.S."/>
        </authorList>
    </citation>
    <scope>NUCLEOTIDE SEQUENCE</scope>
    <source>
        <strain evidence="2">Pws5</strain>
    </source>
</reference>
<comment type="caution">
    <text evidence="2">The sequence shown here is derived from an EMBL/GenBank/DDBJ whole genome shotgun (WGS) entry which is preliminary data.</text>
</comment>
<gene>
    <name evidence="2" type="ORF">GOC77_13985</name>
</gene>
<dbReference type="Gene3D" id="2.130.10.10">
    <property type="entry name" value="YVTN repeat-like/Quinoprotein amine dehydrogenase"/>
    <property type="match status" value="1"/>
</dbReference>
<dbReference type="AlphaFoldDB" id="A0A847UF05"/>
<proteinExistence type="predicted"/>
<accession>A0A847UF05</accession>
<evidence type="ECO:0000256" key="1">
    <source>
        <dbReference type="SAM" id="MobiDB-lite"/>
    </source>
</evidence>
<dbReference type="Proteomes" id="UP000641625">
    <property type="component" value="Unassembled WGS sequence"/>
</dbReference>
<dbReference type="InterPro" id="IPR015943">
    <property type="entry name" value="WD40/YVTN_repeat-like_dom_sf"/>
</dbReference>
<dbReference type="SUPFAM" id="SSF63829">
    <property type="entry name" value="Calcium-dependent phosphotriesterase"/>
    <property type="match status" value="1"/>
</dbReference>
<evidence type="ECO:0000313" key="2">
    <source>
        <dbReference type="EMBL" id="NLV14373.1"/>
    </source>
</evidence>
<dbReference type="EMBL" id="WOWA01000007">
    <property type="protein sequence ID" value="NLV14373.1"/>
    <property type="molecule type" value="Genomic_DNA"/>
</dbReference>
<evidence type="ECO:0000313" key="3">
    <source>
        <dbReference type="Proteomes" id="UP000641625"/>
    </source>
</evidence>
<sequence length="1130" mass="120026">MVYKIDLANGTEEWSTSIDTAKVTDIAIGESGDLYAATLNAVYRVDQNGTTVWSDTIKEGRSIAVNDDRVMVGQSGYLARYDTSGTVQFNRTIPGTAASMDTGTGHLWIGNTSGYVVERDFTDGSLLTETQKSSDRVPDIDSYEGDLYIVTRDDGNVEKLDSDDGSTLNTYATGESVRELGAGSAGVYTGELVDPSAGDKRVEHLSLSLGDATSRSLDGNAVGISPNGNGLIGTRSGTVEEVDSTLATQQSFSLSSGAITDVSDPYTDTALYATDDVSGYVTTTDNRPVDNATVQVTGVDFAALNGTIEEKRDQARQYESLASTPAPSAWRGPEGLDAGQGDKAVSDLLGASRTSGEYVAVHTPQSWDIPDPTVVTAPIAGDTGYRLRDPNLGFNSDNGPYGGAAKAPADTTLILSVWDGDGGNALNFADPADSDLPGATTEGDIVIEQLGPGGGDNILDRKTVETDKSIGGSLAAREHKFAEVTLSAGFYRVYPEGTPESSYIVAVGEPESIVRGWADNLKTQSGALTTQAETLQNLQQNGTFDVIRTTTDSEGYYAVETSQTVNRTAIIAYKIPSGMGVDPKNATRADIREYYESQDLKDALAVESVYIATAPNSVEPPANNTNITVRELTADPFVGINRSQNMTQQLAEYFWDQSFSELSGLTQERLENMPISDLEDLYNETYQQAEDSEEIINEAEEDLNGGGGYSSDPSDYDAEELKERIRSLQSTVEEQQETIESSSEVAERTNETISAAFQFGRDLDEEDIRIEAVYSNGTVRPVSDEYISLDSATIGPGTTVEVTDYPTPAGDTATVTFRSSVLDNGETGSERITVRNPSFTGELPKLENVALSTLSPGPSETVSVRARGGNGFGNLEDVTITGPDGSTPAATVSGDEASFETAGEGRHSVTLTYSNRGGQNFTETIDINALPSDINTPATVRAEQGLNGPYAVSGSDLSGGEVQTELGNSRVTVVGQVSGNEDPPTTIHSHVDTLDTPAQGEITTRLVRGPEESSVRQRTTVITHLNDLGEDSHVYRRVDGDLQPITEDGNRYGSVSHENGTSVTTYSTDSGEATVRYVADPGFIEDARWTYETTVEGLPNIPFLLIDTPADPAVDATASMATGAAQAAGV</sequence>